<protein>
    <submittedName>
        <fullName evidence="2">ROK family transcriptional regulator</fullName>
    </submittedName>
</protein>
<accession>A0ABN0V4J5</accession>
<evidence type="ECO:0000256" key="1">
    <source>
        <dbReference type="ARBA" id="ARBA00006479"/>
    </source>
</evidence>
<dbReference type="Proteomes" id="UP001501867">
    <property type="component" value="Unassembled WGS sequence"/>
</dbReference>
<dbReference type="SUPFAM" id="SSF53067">
    <property type="entry name" value="Actin-like ATPase domain"/>
    <property type="match status" value="1"/>
</dbReference>
<dbReference type="EMBL" id="BAAABV010000006">
    <property type="protein sequence ID" value="GAA0274408.1"/>
    <property type="molecule type" value="Genomic_DNA"/>
</dbReference>
<sequence>MPAPLNSPYRQLRGGDGRREVNTSAVLRTVLDHGPVARRRIAALTGLSPAAVSRQVADLAGLGLVRERPELVAAAGVGRPQVPVDIDCGRVAVAGVHIGVPGATLSLIDLRGRVLAREDVSGRDPGPAGILGRVTSRLPAFLDAHRGGLTLAGVGAVLGGRVDPERGIAVRHEPLGWYEVPLRDALERATGLPVYVDNHARALAQSEILFGHPDAQHSIVAVFVGHVVDAALGSGGRVHLGPRAATSDVAHQPVPGSRAKCPCGRTGCFEAVVSDTVLFAEAARRGIVAEPDRTLLCEAVAAGHPGADHLVRHRARLIGRAVALLADLVNPDVVVVHETFSGAHPRYLDAIREEAVERSHLCDDPERIVAPGTGERALDVAAGTAVLANIYADPLRAVAFDQSSGV</sequence>
<gene>
    <name evidence="2" type="ORF">GCM10010302_10060</name>
</gene>
<dbReference type="InterPro" id="IPR036390">
    <property type="entry name" value="WH_DNA-bd_sf"/>
</dbReference>
<reference evidence="2 3" key="1">
    <citation type="journal article" date="2019" name="Int. J. Syst. Evol. Microbiol.">
        <title>The Global Catalogue of Microorganisms (GCM) 10K type strain sequencing project: providing services to taxonomists for standard genome sequencing and annotation.</title>
        <authorList>
            <consortium name="The Broad Institute Genomics Platform"/>
            <consortium name="The Broad Institute Genome Sequencing Center for Infectious Disease"/>
            <person name="Wu L."/>
            <person name="Ma J."/>
        </authorList>
    </citation>
    <scope>NUCLEOTIDE SEQUENCE [LARGE SCALE GENOMIC DNA]</scope>
    <source>
        <strain evidence="2 3">JCM 4505</strain>
    </source>
</reference>
<dbReference type="InterPro" id="IPR043129">
    <property type="entry name" value="ATPase_NBD"/>
</dbReference>
<dbReference type="Pfam" id="PF00480">
    <property type="entry name" value="ROK"/>
    <property type="match status" value="1"/>
</dbReference>
<proteinExistence type="inferred from homology"/>
<comment type="caution">
    <text evidence="2">The sequence shown here is derived from an EMBL/GenBank/DDBJ whole genome shotgun (WGS) entry which is preliminary data.</text>
</comment>
<organism evidence="2 3">
    <name type="scientific">Streptomyces polychromogenes</name>
    <dbReference type="NCBI Taxonomy" id="67342"/>
    <lineage>
        <taxon>Bacteria</taxon>
        <taxon>Bacillati</taxon>
        <taxon>Actinomycetota</taxon>
        <taxon>Actinomycetes</taxon>
        <taxon>Kitasatosporales</taxon>
        <taxon>Streptomycetaceae</taxon>
        <taxon>Streptomyces</taxon>
    </lineage>
</organism>
<dbReference type="InterPro" id="IPR036388">
    <property type="entry name" value="WH-like_DNA-bd_sf"/>
</dbReference>
<dbReference type="RefSeq" id="WP_344152963.1">
    <property type="nucleotide sequence ID" value="NZ_BAAABV010000006.1"/>
</dbReference>
<dbReference type="Gene3D" id="1.10.10.10">
    <property type="entry name" value="Winged helix-like DNA-binding domain superfamily/Winged helix DNA-binding domain"/>
    <property type="match status" value="1"/>
</dbReference>
<evidence type="ECO:0000313" key="2">
    <source>
        <dbReference type="EMBL" id="GAA0274408.1"/>
    </source>
</evidence>
<keyword evidence="3" id="KW-1185">Reference proteome</keyword>
<dbReference type="SUPFAM" id="SSF46785">
    <property type="entry name" value="Winged helix' DNA-binding domain"/>
    <property type="match status" value="1"/>
</dbReference>
<evidence type="ECO:0000313" key="3">
    <source>
        <dbReference type="Proteomes" id="UP001501867"/>
    </source>
</evidence>
<dbReference type="PANTHER" id="PTHR18964">
    <property type="entry name" value="ROK (REPRESSOR, ORF, KINASE) FAMILY"/>
    <property type="match status" value="1"/>
</dbReference>
<dbReference type="Gene3D" id="3.30.420.40">
    <property type="match status" value="2"/>
</dbReference>
<dbReference type="InterPro" id="IPR000600">
    <property type="entry name" value="ROK"/>
</dbReference>
<comment type="similarity">
    <text evidence="1">Belongs to the ROK (NagC/XylR) family.</text>
</comment>
<dbReference type="PANTHER" id="PTHR18964:SF149">
    <property type="entry name" value="BIFUNCTIONAL UDP-N-ACETYLGLUCOSAMINE 2-EPIMERASE_N-ACETYLMANNOSAMINE KINASE"/>
    <property type="match status" value="1"/>
</dbReference>
<name>A0ABN0V4J5_9ACTN</name>